<evidence type="ECO:0000256" key="6">
    <source>
        <dbReference type="ARBA" id="ARBA00022871"/>
    </source>
</evidence>
<dbReference type="GO" id="GO:0036064">
    <property type="term" value="C:ciliary basal body"/>
    <property type="evidence" value="ECO:0007669"/>
    <property type="project" value="TreeGrafter"/>
</dbReference>
<dbReference type="GO" id="GO:0007283">
    <property type="term" value="P:spermatogenesis"/>
    <property type="evidence" value="ECO:0007669"/>
    <property type="project" value="UniProtKB-KW"/>
</dbReference>
<comment type="function">
    <text evidence="13">Component of the intraflagellar transport (IFT) complex B: together with IFT74, forms a tubulin-binding module that specifically mediates transport of tubulin within the cilium. Binds tubulin via its CH (calponin-homology)-like region. Required for ciliogenesis. Required for proper regulation of SHH signaling. Plays an important role during spermatogenesis by modulating the assembly and elongation of the sperm flagella.</text>
</comment>
<dbReference type="GO" id="GO:0030992">
    <property type="term" value="C:intraciliary transport particle B"/>
    <property type="evidence" value="ECO:0007669"/>
    <property type="project" value="InterPro"/>
</dbReference>
<dbReference type="PANTHER" id="PTHR15614:SF2">
    <property type="entry name" value="INTRAFLAGELLAR TRANSPORT PROTEIN 81 HOMOLOG"/>
    <property type="match status" value="1"/>
</dbReference>
<name>A0A0N4ZJ88_PARTI</name>
<dbReference type="InterPro" id="IPR043016">
    <property type="entry name" value="IFT81_N_sf"/>
</dbReference>
<evidence type="ECO:0000256" key="5">
    <source>
        <dbReference type="ARBA" id="ARBA00022794"/>
    </source>
</evidence>
<comment type="similarity">
    <text evidence="12">Belongs to the IFT81 family.</text>
</comment>
<feature type="coiled-coil region" evidence="16">
    <location>
        <begin position="278"/>
        <end position="329"/>
    </location>
</feature>
<comment type="subcellular location">
    <subcellularLocation>
        <location evidence="1">Cytoplasm</location>
        <location evidence="1">Cytoskeleton</location>
        <location evidence="1">Cilium basal body</location>
    </subcellularLocation>
</comment>
<dbReference type="PANTHER" id="PTHR15614">
    <property type="entry name" value="INTRAFLAGELLAR TRANSPORT PROTEIN 81 HOMOLOG"/>
    <property type="match status" value="1"/>
</dbReference>
<dbReference type="AlphaFoldDB" id="A0A0N4ZJ88"/>
<evidence type="ECO:0000313" key="18">
    <source>
        <dbReference type="Proteomes" id="UP000038045"/>
    </source>
</evidence>
<evidence type="ECO:0000259" key="17">
    <source>
        <dbReference type="Pfam" id="PF18383"/>
    </source>
</evidence>
<keyword evidence="6" id="KW-0744">Spermatogenesis</keyword>
<evidence type="ECO:0000256" key="2">
    <source>
        <dbReference type="ARBA" id="ARBA00022490"/>
    </source>
</evidence>
<dbReference type="GO" id="GO:0042073">
    <property type="term" value="P:intraciliary transport"/>
    <property type="evidence" value="ECO:0007669"/>
    <property type="project" value="InterPro"/>
</dbReference>
<feature type="coiled-coil region" evidence="16">
    <location>
        <begin position="137"/>
        <end position="195"/>
    </location>
</feature>
<sequence>MSVEHIRTLVNYLNAPPFSKNFNLITLDSLKNDKLLQILSDVLQWITNGNPIDIRSESPEETAIRMFNILRLVRFKAPKDLEDLQEWRTGIIEGEKGYVYPILYWIFTNTDKIKERIYLGKYLTKINIPPEYRDDEIMELENEVNNMMEEFKVIHKSVKEVKGDSILIEDIKKDLHTMGQEKEQLSRRVEKVMKKVMNIKGYERYLKLANQLRLSKEEGLKYRTLKQEQENFIINYSSKKKRLDKEMNEIEENLINLDPSKVIRELEEELESYNYILKEKLYKEIENKQQMINDLTQVVNMKSISKDDIINMNNEIETLNTDIMNLTLQRDNKDEANDDKLSIYRHQASNMARKKGMVAEILQKKREELMEVKNELEERKEKLKEKAGGGEVVSSSEMKKYVSKFRNKTFEYKKRKGLIDSQRKEIGILNGTVYILKREWKTLKKEKENRNEVVIESLLKKPEKPPGYERPKTGKVKTRNVTELRKLINEIKDEIEYKNNESKSLNNELLMLHDKINKIKKRALKKKDNTENIELIKIEGTLERIIQQINEEKKNIERHRNYVNKIDSDKLVPEMEDEEKSLNENINLLNKEITDLRKQETSIDQIEMWKGIQNIFNAKLSFLDKGY</sequence>
<keyword evidence="7" id="KW-0007">Acetylation</keyword>
<evidence type="ECO:0000256" key="9">
    <source>
        <dbReference type="ARBA" id="ARBA00023069"/>
    </source>
</evidence>
<evidence type="ECO:0000256" key="15">
    <source>
        <dbReference type="ARBA" id="ARBA00079903"/>
    </source>
</evidence>
<dbReference type="InterPro" id="IPR029600">
    <property type="entry name" value="IFT81"/>
</dbReference>
<accession>A0A0N4ZJ88</accession>
<keyword evidence="2" id="KW-0963">Cytoplasm</keyword>
<dbReference type="FunFam" id="1.10.418.70:FF:000001">
    <property type="entry name" value="Intraflagellar transport protein 81 homolog"/>
    <property type="match status" value="1"/>
</dbReference>
<dbReference type="STRING" id="131310.A0A0N4ZJ88"/>
<dbReference type="Pfam" id="PF18383">
    <property type="entry name" value="IFT81_CH"/>
    <property type="match status" value="1"/>
</dbReference>
<dbReference type="GO" id="GO:0030154">
    <property type="term" value="P:cell differentiation"/>
    <property type="evidence" value="ECO:0007669"/>
    <property type="project" value="UniProtKB-KW"/>
</dbReference>
<keyword evidence="11" id="KW-0966">Cell projection</keyword>
<evidence type="ECO:0000256" key="7">
    <source>
        <dbReference type="ARBA" id="ARBA00022990"/>
    </source>
</evidence>
<evidence type="ECO:0000256" key="11">
    <source>
        <dbReference type="ARBA" id="ARBA00023273"/>
    </source>
</evidence>
<protein>
    <recommendedName>
        <fullName evidence="14">Intraflagellar transport protein 81 homolog</fullName>
    </recommendedName>
    <alternativeName>
        <fullName evidence="15">Carnitine deficiency-associated protein expressed in ventricle 1</fullName>
    </alternativeName>
</protein>
<organism evidence="18 19">
    <name type="scientific">Parastrongyloides trichosuri</name>
    <name type="common">Possum-specific nematode worm</name>
    <dbReference type="NCBI Taxonomy" id="131310"/>
    <lineage>
        <taxon>Eukaryota</taxon>
        <taxon>Metazoa</taxon>
        <taxon>Ecdysozoa</taxon>
        <taxon>Nematoda</taxon>
        <taxon>Chromadorea</taxon>
        <taxon>Rhabditida</taxon>
        <taxon>Tylenchina</taxon>
        <taxon>Panagrolaimomorpha</taxon>
        <taxon>Strongyloidoidea</taxon>
        <taxon>Strongyloididae</taxon>
        <taxon>Parastrongyloides</taxon>
    </lineage>
</organism>
<dbReference type="Proteomes" id="UP000038045">
    <property type="component" value="Unplaced"/>
</dbReference>
<keyword evidence="8 16" id="KW-0175">Coiled coil</keyword>
<reference evidence="19" key="1">
    <citation type="submission" date="2017-02" db="UniProtKB">
        <authorList>
            <consortium name="WormBaseParasite"/>
        </authorList>
    </citation>
    <scope>IDENTIFICATION</scope>
</reference>
<dbReference type="GO" id="GO:0060271">
    <property type="term" value="P:cilium assembly"/>
    <property type="evidence" value="ECO:0007669"/>
    <property type="project" value="InterPro"/>
</dbReference>
<proteinExistence type="inferred from homology"/>
<evidence type="ECO:0000256" key="1">
    <source>
        <dbReference type="ARBA" id="ARBA00004120"/>
    </source>
</evidence>
<keyword evidence="3" id="KW-0597">Phosphoprotein</keyword>
<evidence type="ECO:0000256" key="13">
    <source>
        <dbReference type="ARBA" id="ARBA00055755"/>
    </source>
</evidence>
<keyword evidence="9" id="KW-0969">Cilium</keyword>
<feature type="coiled-coil region" evidence="16">
    <location>
        <begin position="535"/>
        <end position="599"/>
    </location>
</feature>
<feature type="coiled-coil region" evidence="16">
    <location>
        <begin position="481"/>
        <end position="508"/>
    </location>
</feature>
<evidence type="ECO:0000256" key="16">
    <source>
        <dbReference type="SAM" id="Coils"/>
    </source>
</evidence>
<dbReference type="InterPro" id="IPR041146">
    <property type="entry name" value="IFT81_CH"/>
</dbReference>
<evidence type="ECO:0000256" key="12">
    <source>
        <dbReference type="ARBA" id="ARBA00043983"/>
    </source>
</evidence>
<evidence type="ECO:0000256" key="4">
    <source>
        <dbReference type="ARBA" id="ARBA00022782"/>
    </source>
</evidence>
<feature type="coiled-coil region" evidence="16">
    <location>
        <begin position="359"/>
        <end position="386"/>
    </location>
</feature>
<feature type="domain" description="IFT81 calponin homology" evidence="17">
    <location>
        <begin position="4"/>
        <end position="127"/>
    </location>
</feature>
<keyword evidence="10" id="KW-0206">Cytoskeleton</keyword>
<keyword evidence="5" id="KW-0970">Cilium biogenesis/degradation</keyword>
<dbReference type="GO" id="GO:0015631">
    <property type="term" value="F:tubulin binding"/>
    <property type="evidence" value="ECO:0007669"/>
    <property type="project" value="InterPro"/>
</dbReference>
<evidence type="ECO:0000256" key="8">
    <source>
        <dbReference type="ARBA" id="ARBA00023054"/>
    </source>
</evidence>
<keyword evidence="18" id="KW-1185">Reference proteome</keyword>
<keyword evidence="4" id="KW-0221">Differentiation</keyword>
<dbReference type="Gene3D" id="1.10.418.70">
    <property type="entry name" value="Intraflagellar transport protein 81, N-terminal domain"/>
    <property type="match status" value="1"/>
</dbReference>
<evidence type="ECO:0000313" key="19">
    <source>
        <dbReference type="WBParaSite" id="PTRK_0000799300.1"/>
    </source>
</evidence>
<evidence type="ECO:0000256" key="14">
    <source>
        <dbReference type="ARBA" id="ARBA00073058"/>
    </source>
</evidence>
<evidence type="ECO:0000256" key="3">
    <source>
        <dbReference type="ARBA" id="ARBA00022553"/>
    </source>
</evidence>
<dbReference type="WBParaSite" id="PTRK_0000799300.1">
    <property type="protein sequence ID" value="PTRK_0000799300.1"/>
    <property type="gene ID" value="PTRK_0000799300"/>
</dbReference>
<evidence type="ECO:0000256" key="10">
    <source>
        <dbReference type="ARBA" id="ARBA00023212"/>
    </source>
</evidence>